<evidence type="ECO:0000256" key="3">
    <source>
        <dbReference type="ARBA" id="ARBA00022448"/>
    </source>
</evidence>
<dbReference type="NCBIfam" id="TIGR01727">
    <property type="entry name" value="oligo_HPY"/>
    <property type="match status" value="2"/>
</dbReference>
<evidence type="ECO:0000256" key="5">
    <source>
        <dbReference type="ARBA" id="ARBA00022519"/>
    </source>
</evidence>
<proteinExistence type="inferred from homology"/>
<dbReference type="Pfam" id="PF08352">
    <property type="entry name" value="oligo_HPY"/>
    <property type="match status" value="2"/>
</dbReference>
<keyword evidence="4" id="KW-1003">Cell membrane</keyword>
<dbReference type="InterPro" id="IPR050388">
    <property type="entry name" value="ABC_Ni/Peptide_Import"/>
</dbReference>
<dbReference type="InterPro" id="IPR003593">
    <property type="entry name" value="AAA+_ATPase"/>
</dbReference>
<dbReference type="Proteomes" id="UP000078287">
    <property type="component" value="Unassembled WGS sequence"/>
</dbReference>
<dbReference type="CDD" id="cd03257">
    <property type="entry name" value="ABC_NikE_OppD_transporters"/>
    <property type="match status" value="2"/>
</dbReference>
<dbReference type="PANTHER" id="PTHR43297:SF14">
    <property type="entry name" value="ATPASE AAA-TYPE CORE DOMAIN-CONTAINING PROTEIN"/>
    <property type="match status" value="1"/>
</dbReference>
<protein>
    <submittedName>
        <fullName evidence="11">Peptide ABC transporter ATP-binding protein</fullName>
    </submittedName>
</protein>
<dbReference type="RefSeq" id="WP_066786655.1">
    <property type="nucleotide sequence ID" value="NZ_LWQS01000049.1"/>
</dbReference>
<dbReference type="GO" id="GO:0005524">
    <property type="term" value="F:ATP binding"/>
    <property type="evidence" value="ECO:0007669"/>
    <property type="project" value="UniProtKB-KW"/>
</dbReference>
<keyword evidence="12" id="KW-1185">Reference proteome</keyword>
<accession>A0A178MBR2</accession>
<feature type="domain" description="ABC transporter" evidence="10">
    <location>
        <begin position="6"/>
        <end position="252"/>
    </location>
</feature>
<dbReference type="Gene3D" id="3.40.50.300">
    <property type="entry name" value="P-loop containing nucleotide triphosphate hydrolases"/>
    <property type="match status" value="2"/>
</dbReference>
<name>A0A178MBR2_9CHLR</name>
<reference evidence="11 12" key="1">
    <citation type="submission" date="2016-04" db="EMBL/GenBank/DDBJ databases">
        <title>Chloroflexus islandicus sp. nov., a thermophilic filamentous anoxygenic phototrophic bacterium from geyser Strokkur (Iceland).</title>
        <authorList>
            <person name="Gaisin V.A."/>
            <person name="Kalashnikov A.M."/>
            <person name="Sukhacheva M.V."/>
            <person name="Grouzdev D.S."/>
            <person name="Ivanov T.M."/>
            <person name="Kuznetsov B."/>
            <person name="Gorlenko V.M."/>
        </authorList>
    </citation>
    <scope>NUCLEOTIDE SEQUENCE [LARGE SCALE GENOMIC DNA]</scope>
    <source>
        <strain evidence="12">isl-2</strain>
    </source>
</reference>
<evidence type="ECO:0000256" key="9">
    <source>
        <dbReference type="ARBA" id="ARBA00023136"/>
    </source>
</evidence>
<evidence type="ECO:0000256" key="6">
    <source>
        <dbReference type="ARBA" id="ARBA00022741"/>
    </source>
</evidence>
<dbReference type="InterPro" id="IPR027417">
    <property type="entry name" value="P-loop_NTPase"/>
</dbReference>
<keyword evidence="7 11" id="KW-0067">ATP-binding</keyword>
<dbReference type="GO" id="GO:0005886">
    <property type="term" value="C:plasma membrane"/>
    <property type="evidence" value="ECO:0007669"/>
    <property type="project" value="UniProtKB-SubCell"/>
</dbReference>
<dbReference type="InterPro" id="IPR013563">
    <property type="entry name" value="Oligopep_ABC_C"/>
</dbReference>
<comment type="caution">
    <text evidence="11">The sequence shown here is derived from an EMBL/GenBank/DDBJ whole genome shotgun (WGS) entry which is preliminary data.</text>
</comment>
<comment type="similarity">
    <text evidence="2">Belongs to the ABC transporter superfamily.</text>
</comment>
<evidence type="ECO:0000256" key="8">
    <source>
        <dbReference type="ARBA" id="ARBA00022967"/>
    </source>
</evidence>
<comment type="subcellular location">
    <subcellularLocation>
        <location evidence="1">Cell membrane</location>
        <topology evidence="1">Peripheral membrane protein</topology>
    </subcellularLocation>
</comment>
<sequence length="667" mass="71531">MATSVLSVENLAVEYHTGRQRLPVLREITLSVAAGETVGIVGESGSGKSTLGLAILRALPANGRISAGRVLIDGLDLAQTQGAALRALWERSLRLVPQNPLAALNPTLRIGEQLVEAIGGKRPVAEAQAAALLARVHIADPVRVMRSYPHELSGGMQQRVLIAMALHGAPRLLVLDEPTTSLDVTTEAAVIDLLADLIAERQPASLFISHNLGLVARIATRTAVLYAGELVEIAPTGTLFQQPRHPYTQGLLRSLPHPGLRYDSHPLQPIEGTIPAPGALPDGCVFAPRCPLADDRCRRERPPLLTIAPDHATRCHYWSQLTFDLAPPAPAPATAAPDKAPLLTTHHLTKTIAQRRSLVDAVRGKTAPAVQALAGVDLTVQRNRTLGVVGESGSGKTTLARCLIGLTPPSGGEIQLLDIPLAPRIEQRPREQVRRLQMVLQNPQEALNPALTVSEALIRPLIRLGGLDGATAAKRVPDLLRLVNLPPDYANRRPHQLSGGEKQRVAIARALAATPDLLVLDEAVSALDVSVQAAVLNVLASIKERTGITYVFITHDLAVVSYLADDVVVMYRGEIVEEGPVASVLNPPLHPYTEALLAATNPHGIRLREAEAMIPAPATGCPFQPRCPRALGDICRTEKPPWREAGDGHRLRCHIPLEELRAVQMGR</sequence>
<gene>
    <name evidence="11" type="ORF">A6A03_01740</name>
</gene>
<dbReference type="SUPFAM" id="SSF52540">
    <property type="entry name" value="P-loop containing nucleoside triphosphate hydrolases"/>
    <property type="match status" value="2"/>
</dbReference>
<dbReference type="NCBIfam" id="NF008453">
    <property type="entry name" value="PRK11308.1"/>
    <property type="match status" value="2"/>
</dbReference>
<evidence type="ECO:0000256" key="4">
    <source>
        <dbReference type="ARBA" id="ARBA00022475"/>
    </source>
</evidence>
<keyword evidence="9" id="KW-0472">Membrane</keyword>
<dbReference type="InterPro" id="IPR017871">
    <property type="entry name" value="ABC_transporter-like_CS"/>
</dbReference>
<dbReference type="Pfam" id="PF00005">
    <property type="entry name" value="ABC_tran"/>
    <property type="match status" value="2"/>
</dbReference>
<evidence type="ECO:0000256" key="1">
    <source>
        <dbReference type="ARBA" id="ARBA00004202"/>
    </source>
</evidence>
<dbReference type="EMBL" id="LWQS01000049">
    <property type="protein sequence ID" value="OAN46003.1"/>
    <property type="molecule type" value="Genomic_DNA"/>
</dbReference>
<keyword evidence="8" id="KW-1278">Translocase</keyword>
<dbReference type="FunFam" id="3.40.50.300:FF:000016">
    <property type="entry name" value="Oligopeptide ABC transporter ATP-binding component"/>
    <property type="match status" value="1"/>
</dbReference>
<dbReference type="OrthoDB" id="9802264at2"/>
<feature type="domain" description="ABC transporter" evidence="10">
    <location>
        <begin position="356"/>
        <end position="597"/>
    </location>
</feature>
<evidence type="ECO:0000313" key="11">
    <source>
        <dbReference type="EMBL" id="OAN46003.1"/>
    </source>
</evidence>
<keyword evidence="6" id="KW-0547">Nucleotide-binding</keyword>
<evidence type="ECO:0000256" key="7">
    <source>
        <dbReference type="ARBA" id="ARBA00022840"/>
    </source>
</evidence>
<dbReference type="PANTHER" id="PTHR43297">
    <property type="entry name" value="OLIGOPEPTIDE TRANSPORT ATP-BINDING PROTEIN APPD"/>
    <property type="match status" value="1"/>
</dbReference>
<evidence type="ECO:0000256" key="2">
    <source>
        <dbReference type="ARBA" id="ARBA00005417"/>
    </source>
</evidence>
<dbReference type="InterPro" id="IPR003439">
    <property type="entry name" value="ABC_transporter-like_ATP-bd"/>
</dbReference>
<dbReference type="GO" id="GO:0016887">
    <property type="term" value="F:ATP hydrolysis activity"/>
    <property type="evidence" value="ECO:0007669"/>
    <property type="project" value="InterPro"/>
</dbReference>
<keyword evidence="3" id="KW-0813">Transport</keyword>
<dbReference type="SMART" id="SM00382">
    <property type="entry name" value="AAA"/>
    <property type="match status" value="2"/>
</dbReference>
<dbReference type="PROSITE" id="PS50893">
    <property type="entry name" value="ABC_TRANSPORTER_2"/>
    <property type="match status" value="2"/>
</dbReference>
<dbReference type="GO" id="GO:0015833">
    <property type="term" value="P:peptide transport"/>
    <property type="evidence" value="ECO:0007669"/>
    <property type="project" value="InterPro"/>
</dbReference>
<dbReference type="STRING" id="1707952.A6A03_01740"/>
<organism evidence="11 12">
    <name type="scientific">Chloroflexus islandicus</name>
    <dbReference type="NCBI Taxonomy" id="1707952"/>
    <lineage>
        <taxon>Bacteria</taxon>
        <taxon>Bacillati</taxon>
        <taxon>Chloroflexota</taxon>
        <taxon>Chloroflexia</taxon>
        <taxon>Chloroflexales</taxon>
        <taxon>Chloroflexineae</taxon>
        <taxon>Chloroflexaceae</taxon>
        <taxon>Chloroflexus</taxon>
    </lineage>
</organism>
<keyword evidence="5" id="KW-0997">Cell inner membrane</keyword>
<dbReference type="AlphaFoldDB" id="A0A178MBR2"/>
<dbReference type="PROSITE" id="PS00211">
    <property type="entry name" value="ABC_TRANSPORTER_1"/>
    <property type="match status" value="2"/>
</dbReference>
<evidence type="ECO:0000259" key="10">
    <source>
        <dbReference type="PROSITE" id="PS50893"/>
    </source>
</evidence>
<evidence type="ECO:0000313" key="12">
    <source>
        <dbReference type="Proteomes" id="UP000078287"/>
    </source>
</evidence>